<comment type="caution">
    <text evidence="1">The sequence shown here is derived from an EMBL/GenBank/DDBJ whole genome shotgun (WGS) entry which is preliminary data.</text>
</comment>
<dbReference type="RefSeq" id="WP_120356258.1">
    <property type="nucleotide sequence ID" value="NZ_RAQO01000009.1"/>
</dbReference>
<sequence length="138" mass="15953">MVLWHDYVVSVSDLPTQEEVCLISRHFKMVKFLPLNQQIASLRELGKEHNIRFNAQTEQWIKSSGFNYLQNSKLLENAPLAHVCMLLQNLSTHNQPELLLRHSCHQFLPMLLQRLDTFALPQDNTANNPENETSIAFA</sequence>
<evidence type="ECO:0000313" key="1">
    <source>
        <dbReference type="EMBL" id="RKF14447.1"/>
    </source>
</evidence>
<gene>
    <name evidence="1" type="ORF">DBZ36_17495</name>
</gene>
<name>A0A420E779_9ALTE</name>
<dbReference type="Proteomes" id="UP000286482">
    <property type="component" value="Unassembled WGS sequence"/>
</dbReference>
<organism evidence="1 2">
    <name type="scientific">Alginatibacterium sediminis</name>
    <dbReference type="NCBI Taxonomy" id="2164068"/>
    <lineage>
        <taxon>Bacteria</taxon>
        <taxon>Pseudomonadati</taxon>
        <taxon>Pseudomonadota</taxon>
        <taxon>Gammaproteobacteria</taxon>
        <taxon>Alteromonadales</taxon>
        <taxon>Alteromonadaceae</taxon>
        <taxon>Alginatibacterium</taxon>
    </lineage>
</organism>
<dbReference type="EMBL" id="RAQO01000009">
    <property type="protein sequence ID" value="RKF14447.1"/>
    <property type="molecule type" value="Genomic_DNA"/>
</dbReference>
<accession>A0A420E779</accession>
<proteinExistence type="predicted"/>
<dbReference type="AlphaFoldDB" id="A0A420E779"/>
<keyword evidence="2" id="KW-1185">Reference proteome</keyword>
<reference evidence="1 2" key="1">
    <citation type="submission" date="2018-09" db="EMBL/GenBank/DDBJ databases">
        <authorList>
            <person name="Wang Z."/>
        </authorList>
    </citation>
    <scope>NUCLEOTIDE SEQUENCE [LARGE SCALE GENOMIC DNA]</scope>
    <source>
        <strain evidence="1 2">ALS 81</strain>
    </source>
</reference>
<protein>
    <submittedName>
        <fullName evidence="1">Uncharacterized protein</fullName>
    </submittedName>
</protein>
<evidence type="ECO:0000313" key="2">
    <source>
        <dbReference type="Proteomes" id="UP000286482"/>
    </source>
</evidence>